<evidence type="ECO:0000313" key="3">
    <source>
        <dbReference type="Proteomes" id="UP000038040"/>
    </source>
</evidence>
<evidence type="ECO:0000313" key="2">
    <source>
        <dbReference type="EMBL" id="VDN54076.1"/>
    </source>
</evidence>
<organism evidence="3 5">
    <name type="scientific">Dracunculus medinensis</name>
    <name type="common">Guinea worm</name>
    <dbReference type="NCBI Taxonomy" id="318479"/>
    <lineage>
        <taxon>Eukaryota</taxon>
        <taxon>Metazoa</taxon>
        <taxon>Ecdysozoa</taxon>
        <taxon>Nematoda</taxon>
        <taxon>Chromadorea</taxon>
        <taxon>Rhabditida</taxon>
        <taxon>Spirurina</taxon>
        <taxon>Dracunculoidea</taxon>
        <taxon>Dracunculidae</taxon>
        <taxon>Dracunculus</taxon>
    </lineage>
</organism>
<dbReference type="Proteomes" id="UP000274756">
    <property type="component" value="Unassembled WGS sequence"/>
</dbReference>
<name>A0A0N4URE9_DRAME</name>
<feature type="signal peptide" evidence="1">
    <location>
        <begin position="1"/>
        <end position="17"/>
    </location>
</feature>
<feature type="chain" id="PRO_5033720486" evidence="1">
    <location>
        <begin position="18"/>
        <end position="80"/>
    </location>
</feature>
<keyword evidence="1" id="KW-0732">Signal</keyword>
<reference evidence="5" key="1">
    <citation type="submission" date="2017-02" db="UniProtKB">
        <authorList>
            <consortium name="WormBaseParasite"/>
        </authorList>
    </citation>
    <scope>IDENTIFICATION</scope>
</reference>
<dbReference type="WBParaSite" id="DME_0001062801-mRNA-1">
    <property type="protein sequence ID" value="DME_0001062801-mRNA-1"/>
    <property type="gene ID" value="DME_0001062801"/>
</dbReference>
<protein>
    <submittedName>
        <fullName evidence="2 5">Uncharacterized protein</fullName>
    </submittedName>
</protein>
<evidence type="ECO:0000256" key="1">
    <source>
        <dbReference type="SAM" id="SignalP"/>
    </source>
</evidence>
<dbReference type="EMBL" id="UYYG01000261">
    <property type="protein sequence ID" value="VDN54076.1"/>
    <property type="molecule type" value="Genomic_DNA"/>
</dbReference>
<accession>A0A0N4URE9</accession>
<evidence type="ECO:0000313" key="4">
    <source>
        <dbReference type="Proteomes" id="UP000274756"/>
    </source>
</evidence>
<dbReference type="Proteomes" id="UP000038040">
    <property type="component" value="Unplaced"/>
</dbReference>
<sequence>MYFFYLPLLFFISCINAGDMPINVCNMAVQPPPAQPPQPPAAVQRPTVDPNLCADLDPPACSAIFTLEQAGDTLRDQLDR</sequence>
<proteinExistence type="predicted"/>
<dbReference type="AlphaFoldDB" id="A0A0N4URE9"/>
<reference evidence="2 4" key="2">
    <citation type="submission" date="2018-11" db="EMBL/GenBank/DDBJ databases">
        <authorList>
            <consortium name="Pathogen Informatics"/>
        </authorList>
    </citation>
    <scope>NUCLEOTIDE SEQUENCE [LARGE SCALE GENOMIC DNA]</scope>
</reference>
<keyword evidence="4" id="KW-1185">Reference proteome</keyword>
<evidence type="ECO:0000313" key="5">
    <source>
        <dbReference type="WBParaSite" id="DME_0001062801-mRNA-1"/>
    </source>
</evidence>
<gene>
    <name evidence="2" type="ORF">DME_LOCUS4049</name>
</gene>